<evidence type="ECO:0000313" key="2">
    <source>
        <dbReference type="Proteomes" id="UP001148614"/>
    </source>
</evidence>
<accession>A0A9W8NHE7</accession>
<dbReference type="Proteomes" id="UP001148614">
    <property type="component" value="Unassembled WGS sequence"/>
</dbReference>
<dbReference type="EMBL" id="JANPWZ010000462">
    <property type="protein sequence ID" value="KAJ3576680.1"/>
    <property type="molecule type" value="Genomic_DNA"/>
</dbReference>
<sequence length="246" mass="27717">MPPDRRLDAKRLSKFIQDESKAFKEPKSPLLAEMVTLFKKAQESGASVSKQGWFANLTVFTDIIRQWYVLSDETFFFDTLTREINNKKGRRQPTIGFRISDSLSNPNGPPYSYGFFNTDEAVITIFLRNAYGDIRTGMRSAIEQILYVVIHESVHAFIWLFANRNDPLHEERVSRNGAHGTMFKEILGIIIDRIGEIFASVGVSAEVFKQARQEDLLCLAGLAHSQDACPCGIHVSPCIIPAGNFI</sequence>
<reference evidence="1" key="1">
    <citation type="submission" date="2022-07" db="EMBL/GenBank/DDBJ databases">
        <title>Genome Sequence of Xylaria arbuscula.</title>
        <authorList>
            <person name="Buettner E."/>
        </authorList>
    </citation>
    <scope>NUCLEOTIDE SEQUENCE</scope>
    <source>
        <strain evidence="1">VT107</strain>
    </source>
</reference>
<dbReference type="AlphaFoldDB" id="A0A9W8NHE7"/>
<gene>
    <name evidence="1" type="ORF">NPX13_g3619</name>
</gene>
<evidence type="ECO:0000313" key="1">
    <source>
        <dbReference type="EMBL" id="KAJ3576680.1"/>
    </source>
</evidence>
<keyword evidence="2" id="KW-1185">Reference proteome</keyword>
<name>A0A9W8NHE7_9PEZI</name>
<protein>
    <recommendedName>
        <fullName evidence="3">SprT-like domain-containing protein</fullName>
    </recommendedName>
</protein>
<proteinExistence type="predicted"/>
<comment type="caution">
    <text evidence="1">The sequence shown here is derived from an EMBL/GenBank/DDBJ whole genome shotgun (WGS) entry which is preliminary data.</text>
</comment>
<organism evidence="1 2">
    <name type="scientific">Xylaria arbuscula</name>
    <dbReference type="NCBI Taxonomy" id="114810"/>
    <lineage>
        <taxon>Eukaryota</taxon>
        <taxon>Fungi</taxon>
        <taxon>Dikarya</taxon>
        <taxon>Ascomycota</taxon>
        <taxon>Pezizomycotina</taxon>
        <taxon>Sordariomycetes</taxon>
        <taxon>Xylariomycetidae</taxon>
        <taxon>Xylariales</taxon>
        <taxon>Xylariaceae</taxon>
        <taxon>Xylaria</taxon>
    </lineage>
</organism>
<evidence type="ECO:0008006" key="3">
    <source>
        <dbReference type="Google" id="ProtNLM"/>
    </source>
</evidence>